<evidence type="ECO:0000256" key="4">
    <source>
        <dbReference type="HAMAP-Rule" id="MF_01341"/>
    </source>
</evidence>
<name>G0G9R7_WINT7</name>
<comment type="subunit">
    <text evidence="4">Part of the 50S ribosomal subunit.</text>
</comment>
<organism evidence="8 9">
    <name type="scientific">Winmispira thermophila (strain ATCC 700085 / DSM 6578 / Z-1203)</name>
    <name type="common">Spirochaeta thermophila</name>
    <dbReference type="NCBI Taxonomy" id="869211"/>
    <lineage>
        <taxon>Bacteria</taxon>
        <taxon>Pseudomonadati</taxon>
        <taxon>Spirochaetota</taxon>
        <taxon>Spirochaetia</taxon>
        <taxon>Winmispirales</taxon>
        <taxon>Winmispiraceae</taxon>
        <taxon>Winmispira</taxon>
    </lineage>
</organism>
<accession>G0G9R7</accession>
<feature type="domain" description="Large ribosomal subunit protein uL15/eL18" evidence="7">
    <location>
        <begin position="77"/>
        <end position="146"/>
    </location>
</feature>
<dbReference type="Gene3D" id="3.100.10.10">
    <property type="match status" value="1"/>
</dbReference>
<dbReference type="PANTHER" id="PTHR12934:SF11">
    <property type="entry name" value="LARGE RIBOSOMAL SUBUNIT PROTEIN UL15M"/>
    <property type="match status" value="1"/>
</dbReference>
<dbReference type="Proteomes" id="UP000007254">
    <property type="component" value="Chromosome"/>
</dbReference>
<evidence type="ECO:0000313" key="8">
    <source>
        <dbReference type="EMBL" id="AEJ60817.1"/>
    </source>
</evidence>
<protein>
    <recommendedName>
        <fullName evidence="4">Large ribosomal subunit protein uL15</fullName>
    </recommendedName>
</protein>
<dbReference type="HAMAP" id="MF_01341">
    <property type="entry name" value="Ribosomal_uL15"/>
    <property type="match status" value="1"/>
</dbReference>
<dbReference type="GO" id="GO:0022625">
    <property type="term" value="C:cytosolic large ribosomal subunit"/>
    <property type="evidence" value="ECO:0007669"/>
    <property type="project" value="TreeGrafter"/>
</dbReference>
<dbReference type="GO" id="GO:0006412">
    <property type="term" value="P:translation"/>
    <property type="evidence" value="ECO:0007669"/>
    <property type="project" value="UniProtKB-UniRule"/>
</dbReference>
<sequence>MSAKEIIVPTGAAKPSRRVGRGPGSGKGKTSGKGHKGQNARSGGGVRPGFEGGQMPLYRRLPRRGFNNGAFRKEYVVLNLEILNEKFNDNEVVNLETLKQKRIIRRSVESVKILGNGRITKKLTVEVPAISASAKLQIESAGGKVVLVTPSQVENNGQ</sequence>
<dbReference type="OrthoDB" id="9810293at2"/>
<evidence type="ECO:0000256" key="3">
    <source>
        <dbReference type="ARBA" id="ARBA00023274"/>
    </source>
</evidence>
<evidence type="ECO:0000256" key="1">
    <source>
        <dbReference type="ARBA" id="ARBA00007320"/>
    </source>
</evidence>
<dbReference type="NCBIfam" id="TIGR01071">
    <property type="entry name" value="rplO_bact"/>
    <property type="match status" value="1"/>
</dbReference>
<evidence type="ECO:0000256" key="6">
    <source>
        <dbReference type="SAM" id="MobiDB-lite"/>
    </source>
</evidence>
<dbReference type="KEGG" id="stq:Spith_0537"/>
<dbReference type="PANTHER" id="PTHR12934">
    <property type="entry name" value="50S RIBOSOMAL PROTEIN L15"/>
    <property type="match status" value="1"/>
</dbReference>
<proteinExistence type="inferred from homology"/>
<comment type="similarity">
    <text evidence="1 4 5">Belongs to the universal ribosomal protein uL15 family.</text>
</comment>
<feature type="region of interest" description="Disordered" evidence="6">
    <location>
        <begin position="1"/>
        <end position="54"/>
    </location>
</feature>
<dbReference type="AlphaFoldDB" id="G0G9R7"/>
<evidence type="ECO:0000256" key="5">
    <source>
        <dbReference type="RuleBase" id="RU003888"/>
    </source>
</evidence>
<dbReference type="GO" id="GO:0019843">
    <property type="term" value="F:rRNA binding"/>
    <property type="evidence" value="ECO:0007669"/>
    <property type="project" value="UniProtKB-UniRule"/>
</dbReference>
<evidence type="ECO:0000313" key="9">
    <source>
        <dbReference type="Proteomes" id="UP000007254"/>
    </source>
</evidence>
<comment type="function">
    <text evidence="4">Binds to the 23S rRNA.</text>
</comment>
<keyword evidence="9" id="KW-1185">Reference proteome</keyword>
<dbReference type="InterPro" id="IPR021131">
    <property type="entry name" value="Ribosomal_uL15/eL18"/>
</dbReference>
<dbReference type="InterPro" id="IPR036227">
    <property type="entry name" value="Ribosomal_uL15/eL18_sf"/>
</dbReference>
<dbReference type="InterPro" id="IPR030878">
    <property type="entry name" value="Ribosomal_uL15"/>
</dbReference>
<reference evidence="8 9" key="1">
    <citation type="submission" date="2011-06" db="EMBL/GenBank/DDBJ databases">
        <title>The complete genome of Spirochaeta thermophila DSM 6578.</title>
        <authorList>
            <consortium name="US DOE Joint Genome Institute (JGI-PGF)"/>
            <person name="Lucas S."/>
            <person name="Lapidus A."/>
            <person name="Bruce D."/>
            <person name="Goodwin L."/>
            <person name="Pitluck S."/>
            <person name="Peters L."/>
            <person name="Kyrpides N."/>
            <person name="Mavromatis K."/>
            <person name="Ivanova N."/>
            <person name="Mikailova N."/>
            <person name="Pagani I."/>
            <person name="Chertkov O."/>
            <person name="Detter J.C."/>
            <person name="Tapia R."/>
            <person name="Han C."/>
            <person name="Land M."/>
            <person name="Hauser L."/>
            <person name="Markowitz V."/>
            <person name="Cheng J.-F."/>
            <person name="Hugenholtz P."/>
            <person name="Woyke T."/>
            <person name="Wu D."/>
            <person name="Spring S."/>
            <person name="Merkhoffer B."/>
            <person name="Schneider S."/>
            <person name="Klenk H.-P."/>
            <person name="Eisen J.A."/>
        </authorList>
    </citation>
    <scope>NUCLEOTIDE SEQUENCE [LARGE SCALE GENOMIC DNA]</scope>
    <source>
        <strain evidence="9">ATCC 700085 / DSM 6578 / Z-1203</strain>
    </source>
</reference>
<keyword evidence="3 4" id="KW-0687">Ribonucleoprotein</keyword>
<keyword evidence="4" id="KW-0694">RNA-binding</keyword>
<dbReference type="Pfam" id="PF00828">
    <property type="entry name" value="Ribosomal_L27A"/>
    <property type="match status" value="1"/>
</dbReference>
<dbReference type="RefSeq" id="WP_014624201.1">
    <property type="nucleotide sequence ID" value="NC_017583.1"/>
</dbReference>
<dbReference type="STRING" id="869211.Spith_0537"/>
<keyword evidence="2 4" id="KW-0689">Ribosomal protein</keyword>
<dbReference type="HOGENOM" id="CLU_055188_4_2_12"/>
<evidence type="ECO:0000259" key="7">
    <source>
        <dbReference type="Pfam" id="PF00828"/>
    </source>
</evidence>
<dbReference type="GO" id="GO:0003735">
    <property type="term" value="F:structural constituent of ribosome"/>
    <property type="evidence" value="ECO:0007669"/>
    <property type="project" value="InterPro"/>
</dbReference>
<dbReference type="InterPro" id="IPR001196">
    <property type="entry name" value="Ribosomal_uL15_CS"/>
</dbReference>
<dbReference type="InterPro" id="IPR005749">
    <property type="entry name" value="Ribosomal_uL15_bac-type"/>
</dbReference>
<dbReference type="SUPFAM" id="SSF52080">
    <property type="entry name" value="Ribosomal proteins L15p and L18e"/>
    <property type="match status" value="1"/>
</dbReference>
<evidence type="ECO:0000256" key="2">
    <source>
        <dbReference type="ARBA" id="ARBA00022980"/>
    </source>
</evidence>
<feature type="compositionally biased region" description="Gly residues" evidence="6">
    <location>
        <begin position="42"/>
        <end position="52"/>
    </location>
</feature>
<dbReference type="EMBL" id="CP002903">
    <property type="protein sequence ID" value="AEJ60817.1"/>
    <property type="molecule type" value="Genomic_DNA"/>
</dbReference>
<dbReference type="PROSITE" id="PS00475">
    <property type="entry name" value="RIBOSOMAL_L15"/>
    <property type="match status" value="1"/>
</dbReference>
<gene>
    <name evidence="4" type="primary">rplO</name>
    <name evidence="8" type="ordered locus">Spith_0537</name>
</gene>
<keyword evidence="4" id="KW-0699">rRNA-binding</keyword>